<dbReference type="SMART" id="SM00382">
    <property type="entry name" value="AAA"/>
    <property type="match status" value="1"/>
</dbReference>
<proteinExistence type="predicted"/>
<evidence type="ECO:0000313" key="6">
    <source>
        <dbReference type="EMBL" id="UWD34180.1"/>
    </source>
</evidence>
<dbReference type="Pfam" id="PF08402">
    <property type="entry name" value="TOBE_2"/>
    <property type="match status" value="1"/>
</dbReference>
<dbReference type="InterPro" id="IPR017871">
    <property type="entry name" value="ABC_transporter-like_CS"/>
</dbReference>
<evidence type="ECO:0000259" key="5">
    <source>
        <dbReference type="PROSITE" id="PS50893"/>
    </source>
</evidence>
<accession>A0ABY5TVB9</accession>
<evidence type="ECO:0000256" key="4">
    <source>
        <dbReference type="SAM" id="Coils"/>
    </source>
</evidence>
<dbReference type="PANTHER" id="PTHR43875:SF1">
    <property type="entry name" value="OSMOPROTECTIVE COMPOUNDS UPTAKE ATP-BINDING PROTEIN GGTA"/>
    <property type="match status" value="1"/>
</dbReference>
<dbReference type="Gene3D" id="2.40.50.140">
    <property type="entry name" value="Nucleic acid-binding proteins"/>
    <property type="match status" value="1"/>
</dbReference>
<dbReference type="PROSITE" id="PS50893">
    <property type="entry name" value="ABC_TRANSPORTER_2"/>
    <property type="match status" value="1"/>
</dbReference>
<evidence type="ECO:0000313" key="7">
    <source>
        <dbReference type="Proteomes" id="UP001058364"/>
    </source>
</evidence>
<feature type="coiled-coil region" evidence="4">
    <location>
        <begin position="231"/>
        <end position="289"/>
    </location>
</feature>
<dbReference type="InterPro" id="IPR047641">
    <property type="entry name" value="ABC_transpr_MalK/UgpC-like"/>
</dbReference>
<reference evidence="6" key="1">
    <citation type="submission" date="2022-08" db="EMBL/GenBank/DDBJ databases">
        <title>Complete genome sequence of Mycoplasma molare type strain H 542.</title>
        <authorList>
            <person name="Spergser J."/>
        </authorList>
    </citation>
    <scope>NUCLEOTIDE SEQUENCE</scope>
    <source>
        <strain evidence="6">H 542</strain>
    </source>
</reference>
<sequence>MQSQKEYNDMNVKTLIENIKKTSDIRHQEKKKINAIEIKDLVIDYGETLAVDNANIQIKKGELVTLLGPSGCGKTTTLNAIAGLLTPTSGQILFEGIDVTKYTPQERKIGLVFQNYALYPHLNVYDNIAFPLTNDKNWKIKVVEKSTKAQHDANLIVFTKNGATKEEIENFNHLLFNFFDVYKEINLEINSLESNIYKKISELKTELELVTIKKQTEIKKVTEKVLNYFKNEKNKEKIKEIKLEYKQNIKEIKEKFNKQKIELKEAIKLEKNNIKNSNELKEIKKLKKNKNLVFKTTKKEYYDFQNDLIKKYTLNQDKLSEEELLKYKELSSQNISVKQAIEKSVLEVANKVEIVKNLHKKPTKLSGGQQQRVAIARGIVREPKIILMDEPLSNLDAKLRVQTRQWIKKIQSELGLTTIFVTHDQEEAMSISDKIVCMSFGKIQQIGSPIELYNKPNNEFVAKFLGIPEMTIFDGFIKDQHIFASNGNPVVHIGKNVNLNKVRVGIRAEHLHENANGALKGKIIALEYLGKEIFAKVKVENLATFNIFLKHKIKYEINEEIKFNIPASKIHLFDPETKERIELSDVQ</sequence>
<dbReference type="SUPFAM" id="SSF52540">
    <property type="entry name" value="P-loop containing nucleoside triphosphate hydrolases"/>
    <property type="match status" value="2"/>
</dbReference>
<organism evidence="6 7">
    <name type="scientific">Mesomycoplasma molare</name>
    <dbReference type="NCBI Taxonomy" id="171288"/>
    <lineage>
        <taxon>Bacteria</taxon>
        <taxon>Bacillati</taxon>
        <taxon>Mycoplasmatota</taxon>
        <taxon>Mycoplasmoidales</taxon>
        <taxon>Metamycoplasmataceae</taxon>
        <taxon>Mesomycoplasma</taxon>
    </lineage>
</organism>
<keyword evidence="1" id="KW-0813">Transport</keyword>
<dbReference type="SUPFAM" id="SSF50331">
    <property type="entry name" value="MOP-like"/>
    <property type="match status" value="1"/>
</dbReference>
<keyword evidence="7" id="KW-1185">Reference proteome</keyword>
<name>A0ABY5TVB9_9BACT</name>
<keyword evidence="4" id="KW-0175">Coiled coil</keyword>
<dbReference type="InterPro" id="IPR012340">
    <property type="entry name" value="NA-bd_OB-fold"/>
</dbReference>
<protein>
    <submittedName>
        <fullName evidence="6">ATP-binding cassette domain-containing protein</fullName>
    </submittedName>
</protein>
<gene>
    <name evidence="6" type="ORF">NX772_03800</name>
</gene>
<dbReference type="InterPro" id="IPR013611">
    <property type="entry name" value="Transp-assoc_OB_typ2"/>
</dbReference>
<feature type="domain" description="ABC transporter" evidence="5">
    <location>
        <begin position="36"/>
        <end position="465"/>
    </location>
</feature>
<evidence type="ECO:0000256" key="1">
    <source>
        <dbReference type="ARBA" id="ARBA00022448"/>
    </source>
</evidence>
<evidence type="ECO:0000256" key="2">
    <source>
        <dbReference type="ARBA" id="ARBA00022741"/>
    </source>
</evidence>
<dbReference type="InterPro" id="IPR003439">
    <property type="entry name" value="ABC_transporter-like_ATP-bd"/>
</dbReference>
<dbReference type="PANTHER" id="PTHR43875">
    <property type="entry name" value="MALTODEXTRIN IMPORT ATP-BINDING PROTEIN MSMX"/>
    <property type="match status" value="1"/>
</dbReference>
<dbReference type="EMBL" id="CP103423">
    <property type="protein sequence ID" value="UWD34180.1"/>
    <property type="molecule type" value="Genomic_DNA"/>
</dbReference>
<dbReference type="InterPro" id="IPR008995">
    <property type="entry name" value="Mo/tungstate-bd_C_term_dom"/>
</dbReference>
<dbReference type="GO" id="GO:0005524">
    <property type="term" value="F:ATP binding"/>
    <property type="evidence" value="ECO:0007669"/>
    <property type="project" value="UniProtKB-KW"/>
</dbReference>
<dbReference type="Proteomes" id="UP001058364">
    <property type="component" value="Chromosome"/>
</dbReference>
<dbReference type="Gene3D" id="3.40.50.300">
    <property type="entry name" value="P-loop containing nucleotide triphosphate hydrolases"/>
    <property type="match status" value="2"/>
</dbReference>
<dbReference type="PROSITE" id="PS00211">
    <property type="entry name" value="ABC_TRANSPORTER_1"/>
    <property type="match status" value="1"/>
</dbReference>
<keyword evidence="3 6" id="KW-0067">ATP-binding</keyword>
<dbReference type="Pfam" id="PF00005">
    <property type="entry name" value="ABC_tran"/>
    <property type="match status" value="2"/>
</dbReference>
<keyword evidence="2" id="KW-0547">Nucleotide-binding</keyword>
<dbReference type="InterPro" id="IPR027417">
    <property type="entry name" value="P-loop_NTPase"/>
</dbReference>
<dbReference type="Gene3D" id="2.40.50.100">
    <property type="match status" value="1"/>
</dbReference>
<evidence type="ECO:0000256" key="3">
    <source>
        <dbReference type="ARBA" id="ARBA00022840"/>
    </source>
</evidence>
<dbReference type="RefSeq" id="WP_084477580.1">
    <property type="nucleotide sequence ID" value="NZ_CP103423.1"/>
</dbReference>
<dbReference type="InterPro" id="IPR003593">
    <property type="entry name" value="AAA+_ATPase"/>
</dbReference>